<feature type="transmembrane region" description="Helical" evidence="1">
    <location>
        <begin position="21"/>
        <end position="45"/>
    </location>
</feature>
<evidence type="ECO:0000313" key="3">
    <source>
        <dbReference type="Proteomes" id="UP000541636"/>
    </source>
</evidence>
<keyword evidence="1" id="KW-0472">Membrane</keyword>
<name>A0A846ZMI0_9GAMM</name>
<dbReference type="Proteomes" id="UP000541636">
    <property type="component" value="Unassembled WGS sequence"/>
</dbReference>
<keyword evidence="1" id="KW-1133">Transmembrane helix</keyword>
<comment type="caution">
    <text evidence="2">The sequence shown here is derived from an EMBL/GenBank/DDBJ whole genome shotgun (WGS) entry which is preliminary data.</text>
</comment>
<evidence type="ECO:0000313" key="2">
    <source>
        <dbReference type="EMBL" id="NKZ38663.1"/>
    </source>
</evidence>
<evidence type="ECO:0000256" key="1">
    <source>
        <dbReference type="SAM" id="Phobius"/>
    </source>
</evidence>
<proteinExistence type="predicted"/>
<protein>
    <submittedName>
        <fullName evidence="2">Uncharacterized protein</fullName>
    </submittedName>
</protein>
<reference evidence="2 3" key="1">
    <citation type="journal article" date="2017" name="Int. J. Syst. Evol. Microbiol.">
        <title>Oleiagrimonas citrea sp. nov., a marine bacterium isolated from tidal flat sediment and emended description of the genus Oleiagrimonas Fang et al. 2015 and Oleiagrimonas soli.</title>
        <authorList>
            <person name="Yang S.H."/>
            <person name="Seo H.S."/>
            <person name="Seong C.N."/>
            <person name="Kwon K.K."/>
        </authorList>
    </citation>
    <scope>NUCLEOTIDE SEQUENCE [LARGE SCALE GENOMIC DNA]</scope>
    <source>
        <strain evidence="2 3">MEBiC09124</strain>
    </source>
</reference>
<keyword evidence="3" id="KW-1185">Reference proteome</keyword>
<accession>A0A846ZMI0</accession>
<feature type="transmembrane region" description="Helical" evidence="1">
    <location>
        <begin position="51"/>
        <end position="73"/>
    </location>
</feature>
<dbReference type="RefSeq" id="WP_113064053.1">
    <property type="nucleotide sequence ID" value="NZ_JAAZQD010000002.1"/>
</dbReference>
<sequence>MSDIMGDDAGANSSRSFKFGGLWFPLLVLACMLVSFVVVLVVSLVQERGVGVGMVAILILAIAFLTFIGRIYAFARADMVLDDGAVSRALFGKIVQSIDWRNVAKIKVFPLRKSGNKVTVTGYNIMPRDHSMTRPKTRKIYFSRHDNDYAELLDALNEYVRRHNIIVERVVNGVTTTSNQV</sequence>
<organism evidence="2 3">
    <name type="scientific">Oleiagrimonas citrea</name>
    <dbReference type="NCBI Taxonomy" id="1665687"/>
    <lineage>
        <taxon>Bacteria</taxon>
        <taxon>Pseudomonadati</taxon>
        <taxon>Pseudomonadota</taxon>
        <taxon>Gammaproteobacteria</taxon>
        <taxon>Lysobacterales</taxon>
        <taxon>Rhodanobacteraceae</taxon>
        <taxon>Oleiagrimonas</taxon>
    </lineage>
</organism>
<gene>
    <name evidence="2" type="ORF">HF690_06785</name>
</gene>
<keyword evidence="1" id="KW-0812">Transmembrane</keyword>
<dbReference type="EMBL" id="JAAZQD010000002">
    <property type="protein sequence ID" value="NKZ38663.1"/>
    <property type="molecule type" value="Genomic_DNA"/>
</dbReference>
<dbReference type="AlphaFoldDB" id="A0A846ZMI0"/>